<accession>A0A484MA09</accession>
<evidence type="ECO:0000313" key="1">
    <source>
        <dbReference type="EMBL" id="VFQ84796.1"/>
    </source>
</evidence>
<evidence type="ECO:0008006" key="3">
    <source>
        <dbReference type="Google" id="ProtNLM"/>
    </source>
</evidence>
<dbReference type="Gene3D" id="3.10.280.10">
    <property type="entry name" value="Mitochondrial glycoprotein"/>
    <property type="match status" value="1"/>
</dbReference>
<reference evidence="1 2" key="1">
    <citation type="submission" date="2018-04" db="EMBL/GenBank/DDBJ databases">
        <authorList>
            <person name="Vogel A."/>
        </authorList>
    </citation>
    <scope>NUCLEOTIDE SEQUENCE [LARGE SCALE GENOMIC DNA]</scope>
</reference>
<dbReference type="OrthoDB" id="278212at2759"/>
<protein>
    <recommendedName>
        <fullName evidence="3">Mitochondrial glycoprotein family protein</fullName>
    </recommendedName>
</protein>
<dbReference type="SUPFAM" id="SSF54529">
    <property type="entry name" value="Mitochondrial glycoprotein MAM33-like"/>
    <property type="match status" value="1"/>
</dbReference>
<sequence length="254" mass="28690">MAALLRAARSRSLAACRATINALFSHPQRFILAAGGFSKGFASQSLPQTARKSPFCSNMLRILHNEIDYLSTCAPPQPHVTVFNEFTVQDHPAEQWITLKRKFQDDEDIKIEVTMFDCAVPVSKSGDGTSEDVQLHISFLVDIWKKEEGPDSLEFVCSAWPDRLEVQKVYIFRRGGLQPSPLPYMGPNIKDLDKKLQDGLYEFLKKRGVDDELSVFLHKPRVSWRQLLYFRVGARSAYTPPLQTLLSCDPTGSL</sequence>
<dbReference type="PANTHER" id="PTHR10826:SF14">
    <property type="entry name" value="MITOCHONDRIAL GLYCOPROTEIN FAMILY PROTEIN"/>
    <property type="match status" value="1"/>
</dbReference>
<dbReference type="Proteomes" id="UP000595140">
    <property type="component" value="Unassembled WGS sequence"/>
</dbReference>
<dbReference type="EMBL" id="OOIL02002808">
    <property type="protein sequence ID" value="VFQ84796.1"/>
    <property type="molecule type" value="Genomic_DNA"/>
</dbReference>
<dbReference type="InterPro" id="IPR003428">
    <property type="entry name" value="MAM33"/>
</dbReference>
<evidence type="ECO:0000313" key="2">
    <source>
        <dbReference type="Proteomes" id="UP000595140"/>
    </source>
</evidence>
<name>A0A484MA09_9ASTE</name>
<organism evidence="1 2">
    <name type="scientific">Cuscuta campestris</name>
    <dbReference type="NCBI Taxonomy" id="132261"/>
    <lineage>
        <taxon>Eukaryota</taxon>
        <taxon>Viridiplantae</taxon>
        <taxon>Streptophyta</taxon>
        <taxon>Embryophyta</taxon>
        <taxon>Tracheophyta</taxon>
        <taxon>Spermatophyta</taxon>
        <taxon>Magnoliopsida</taxon>
        <taxon>eudicotyledons</taxon>
        <taxon>Gunneridae</taxon>
        <taxon>Pentapetalae</taxon>
        <taxon>asterids</taxon>
        <taxon>lamiids</taxon>
        <taxon>Solanales</taxon>
        <taxon>Convolvulaceae</taxon>
        <taxon>Cuscuteae</taxon>
        <taxon>Cuscuta</taxon>
        <taxon>Cuscuta subgen. Grammica</taxon>
        <taxon>Cuscuta sect. Cleistogrammica</taxon>
    </lineage>
</organism>
<gene>
    <name evidence="1" type="ORF">CCAM_LOCUS26572</name>
</gene>
<dbReference type="PANTHER" id="PTHR10826">
    <property type="entry name" value="COMPLEMENT COMPONENT 1"/>
    <property type="match status" value="1"/>
</dbReference>
<dbReference type="AlphaFoldDB" id="A0A484MA09"/>
<proteinExistence type="predicted"/>
<keyword evidence="2" id="KW-1185">Reference proteome</keyword>
<dbReference type="GO" id="GO:0005759">
    <property type="term" value="C:mitochondrial matrix"/>
    <property type="evidence" value="ECO:0007669"/>
    <property type="project" value="InterPro"/>
</dbReference>
<dbReference type="InterPro" id="IPR036561">
    <property type="entry name" value="MAM33_sf"/>
</dbReference>
<dbReference type="Pfam" id="PF02330">
    <property type="entry name" value="MAM33"/>
    <property type="match status" value="1"/>
</dbReference>